<name>A0AAD9U107_9ROSI</name>
<accession>A0AAD9U107</accession>
<gene>
    <name evidence="3" type="ORF">Ddye_020559</name>
</gene>
<dbReference type="InterPro" id="IPR004883">
    <property type="entry name" value="LOB"/>
</dbReference>
<protein>
    <recommendedName>
        <fullName evidence="2">LOB domain-containing protein</fullName>
    </recommendedName>
</protein>
<sequence length="96" mass="11178">MESPEIEDRWDLRRKTTMLWIARILTNTLKGRVVLMKEFYDAPYFPMSTYNDFHNAQKLFSVSKIQKVLHQKQATAESILRAGDARLSSSILCMVP</sequence>
<evidence type="ECO:0000313" key="4">
    <source>
        <dbReference type="Proteomes" id="UP001280121"/>
    </source>
</evidence>
<dbReference type="Proteomes" id="UP001280121">
    <property type="component" value="Unassembled WGS sequence"/>
</dbReference>
<feature type="domain" description="LOB" evidence="2">
    <location>
        <begin position="42"/>
        <end position="87"/>
    </location>
</feature>
<keyword evidence="4" id="KW-1185">Reference proteome</keyword>
<dbReference type="AlphaFoldDB" id="A0AAD9U107"/>
<dbReference type="Pfam" id="PF03195">
    <property type="entry name" value="LOB"/>
    <property type="match status" value="1"/>
</dbReference>
<evidence type="ECO:0000259" key="2">
    <source>
        <dbReference type="Pfam" id="PF03195"/>
    </source>
</evidence>
<reference evidence="3" key="1">
    <citation type="journal article" date="2023" name="Plant J.">
        <title>Genome sequences and population genomics provide insights into the demographic history, inbreeding, and mutation load of two 'living fossil' tree species of Dipteronia.</title>
        <authorList>
            <person name="Feng Y."/>
            <person name="Comes H.P."/>
            <person name="Chen J."/>
            <person name="Zhu S."/>
            <person name="Lu R."/>
            <person name="Zhang X."/>
            <person name="Li P."/>
            <person name="Qiu J."/>
            <person name="Olsen K.M."/>
            <person name="Qiu Y."/>
        </authorList>
    </citation>
    <scope>NUCLEOTIDE SEQUENCE</scope>
    <source>
        <strain evidence="3">KIB01</strain>
    </source>
</reference>
<comment type="similarity">
    <text evidence="1">Belongs to the LOB domain-containing protein family.</text>
</comment>
<evidence type="ECO:0000313" key="3">
    <source>
        <dbReference type="EMBL" id="KAK2645364.1"/>
    </source>
</evidence>
<proteinExistence type="inferred from homology"/>
<dbReference type="EMBL" id="JANJYI010000006">
    <property type="protein sequence ID" value="KAK2645364.1"/>
    <property type="molecule type" value="Genomic_DNA"/>
</dbReference>
<evidence type="ECO:0000256" key="1">
    <source>
        <dbReference type="ARBA" id="ARBA00005474"/>
    </source>
</evidence>
<comment type="caution">
    <text evidence="3">The sequence shown here is derived from an EMBL/GenBank/DDBJ whole genome shotgun (WGS) entry which is preliminary data.</text>
</comment>
<organism evidence="3 4">
    <name type="scientific">Dipteronia dyeriana</name>
    <dbReference type="NCBI Taxonomy" id="168575"/>
    <lineage>
        <taxon>Eukaryota</taxon>
        <taxon>Viridiplantae</taxon>
        <taxon>Streptophyta</taxon>
        <taxon>Embryophyta</taxon>
        <taxon>Tracheophyta</taxon>
        <taxon>Spermatophyta</taxon>
        <taxon>Magnoliopsida</taxon>
        <taxon>eudicotyledons</taxon>
        <taxon>Gunneridae</taxon>
        <taxon>Pentapetalae</taxon>
        <taxon>rosids</taxon>
        <taxon>malvids</taxon>
        <taxon>Sapindales</taxon>
        <taxon>Sapindaceae</taxon>
        <taxon>Hippocastanoideae</taxon>
        <taxon>Acereae</taxon>
        <taxon>Dipteronia</taxon>
    </lineage>
</organism>